<name>A0A9W9U3F0_9EURO</name>
<reference evidence="2" key="2">
    <citation type="journal article" date="2023" name="IMA Fungus">
        <title>Comparative genomic study of the Penicillium genus elucidates a diverse pangenome and 15 lateral gene transfer events.</title>
        <authorList>
            <person name="Petersen C."/>
            <person name="Sorensen T."/>
            <person name="Nielsen M.R."/>
            <person name="Sondergaard T.E."/>
            <person name="Sorensen J.L."/>
            <person name="Fitzpatrick D.A."/>
            <person name="Frisvad J.C."/>
            <person name="Nielsen K.L."/>
        </authorList>
    </citation>
    <scope>NUCLEOTIDE SEQUENCE</scope>
    <source>
        <strain evidence="2">IBT 21472</strain>
    </source>
</reference>
<dbReference type="Proteomes" id="UP001147746">
    <property type="component" value="Unassembled WGS sequence"/>
</dbReference>
<gene>
    <name evidence="2" type="ORF">N7476_005268</name>
</gene>
<evidence type="ECO:0000256" key="1">
    <source>
        <dbReference type="SAM" id="MobiDB-lite"/>
    </source>
</evidence>
<evidence type="ECO:0000313" key="3">
    <source>
        <dbReference type="Proteomes" id="UP001147746"/>
    </source>
</evidence>
<sequence>MPEWENGKMGPRQCLRKRTASRPATTEVTDDYAEEMQKRGEDGFPNGNETAAWISNLSLLISVSQTTPDAPRKDTSRNQAYSKQRTVL</sequence>
<feature type="region of interest" description="Disordered" evidence="1">
    <location>
        <begin position="65"/>
        <end position="88"/>
    </location>
</feature>
<dbReference type="AlphaFoldDB" id="A0A9W9U3F0"/>
<dbReference type="EMBL" id="JAPZBO010000005">
    <property type="protein sequence ID" value="KAJ5314961.1"/>
    <property type="molecule type" value="Genomic_DNA"/>
</dbReference>
<accession>A0A9W9U3F0</accession>
<evidence type="ECO:0000313" key="2">
    <source>
        <dbReference type="EMBL" id="KAJ5314961.1"/>
    </source>
</evidence>
<comment type="caution">
    <text evidence="2">The sequence shown here is derived from an EMBL/GenBank/DDBJ whole genome shotgun (WGS) entry which is preliminary data.</text>
</comment>
<protein>
    <submittedName>
        <fullName evidence="2">Uncharacterized protein</fullName>
    </submittedName>
</protein>
<organism evidence="2 3">
    <name type="scientific">Penicillium atrosanguineum</name>
    <dbReference type="NCBI Taxonomy" id="1132637"/>
    <lineage>
        <taxon>Eukaryota</taxon>
        <taxon>Fungi</taxon>
        <taxon>Dikarya</taxon>
        <taxon>Ascomycota</taxon>
        <taxon>Pezizomycotina</taxon>
        <taxon>Eurotiomycetes</taxon>
        <taxon>Eurotiomycetidae</taxon>
        <taxon>Eurotiales</taxon>
        <taxon>Aspergillaceae</taxon>
        <taxon>Penicillium</taxon>
    </lineage>
</organism>
<feature type="compositionally biased region" description="Polar residues" evidence="1">
    <location>
        <begin position="77"/>
        <end position="88"/>
    </location>
</feature>
<keyword evidence="3" id="KW-1185">Reference proteome</keyword>
<reference evidence="2" key="1">
    <citation type="submission" date="2022-12" db="EMBL/GenBank/DDBJ databases">
        <authorList>
            <person name="Petersen C."/>
        </authorList>
    </citation>
    <scope>NUCLEOTIDE SEQUENCE</scope>
    <source>
        <strain evidence="2">IBT 21472</strain>
    </source>
</reference>
<feature type="region of interest" description="Disordered" evidence="1">
    <location>
        <begin position="1"/>
        <end position="29"/>
    </location>
</feature>
<proteinExistence type="predicted"/>